<dbReference type="EMBL" id="LR796670">
    <property type="protein sequence ID" value="CAB4159447.1"/>
    <property type="molecule type" value="Genomic_DNA"/>
</dbReference>
<proteinExistence type="predicted"/>
<protein>
    <submittedName>
        <fullName evidence="1">Uncharacterized protein</fullName>
    </submittedName>
</protein>
<gene>
    <name evidence="1" type="ORF">UFOVP699_183</name>
</gene>
<accession>A0A6J5NKT0</accession>
<reference evidence="1" key="1">
    <citation type="submission" date="2020-04" db="EMBL/GenBank/DDBJ databases">
        <authorList>
            <person name="Chiriac C."/>
            <person name="Salcher M."/>
            <person name="Ghai R."/>
            <person name="Kavagutti S V."/>
        </authorList>
    </citation>
    <scope>NUCLEOTIDE SEQUENCE</scope>
</reference>
<organism evidence="1">
    <name type="scientific">uncultured Caudovirales phage</name>
    <dbReference type="NCBI Taxonomy" id="2100421"/>
    <lineage>
        <taxon>Viruses</taxon>
        <taxon>Duplodnaviria</taxon>
        <taxon>Heunggongvirae</taxon>
        <taxon>Uroviricota</taxon>
        <taxon>Caudoviricetes</taxon>
        <taxon>Peduoviridae</taxon>
        <taxon>Maltschvirus</taxon>
        <taxon>Maltschvirus maltsch</taxon>
    </lineage>
</organism>
<sequence length="370" mass="42600">MAYFPENFNYHVDDTGIRHYDDKHVQVTYINLRTLSRLVYSLRVQAEIDLQDSINNVGAHAVKDQTFQILGMFASKILEGISAFWPGGTAAAYTSMVIGKIASGIITKLIEESKPGDEIQSKANEIREGMLAIFDATKKRIDQMVVAPEKHWTETFHCQDWSDLGIKGDVSMADLAESLDFFPDESTPDWDDFQLYLSQRCKSVAVSHLLPVKWQVKRYSSYWCKDYYTRNDGQRHFDFDYLQYNPHTDDDFWCQEFEGGHESVFPPYYMIGTGTDGRASQRFLTLILECGSRDQERFSSIWGHLEPRESHEGDRLVIGNWVHYMVLTDHDGNKAPKSLSDWLFRDDCYGQPAHQYAVATRAEVYTSWGL</sequence>
<evidence type="ECO:0000313" key="1">
    <source>
        <dbReference type="EMBL" id="CAB4159447.1"/>
    </source>
</evidence>
<name>A0A6J5NKT0_9CAUD</name>